<dbReference type="Pfam" id="PF00175">
    <property type="entry name" value="NAD_binding_1"/>
    <property type="match status" value="1"/>
</dbReference>
<evidence type="ECO:0000256" key="2">
    <source>
        <dbReference type="ARBA" id="ARBA00022630"/>
    </source>
</evidence>
<dbReference type="PANTHER" id="PTHR47354">
    <property type="entry name" value="NADH OXIDOREDUCTASE HCR"/>
    <property type="match status" value="1"/>
</dbReference>
<dbReference type="EMBL" id="JACHBI010000034">
    <property type="protein sequence ID" value="MBB5578013.1"/>
    <property type="molecule type" value="Genomic_DNA"/>
</dbReference>
<gene>
    <name evidence="10" type="ORF">GGD50_006669</name>
</gene>
<dbReference type="InterPro" id="IPR050415">
    <property type="entry name" value="MRET"/>
</dbReference>
<keyword evidence="6" id="KW-0560">Oxidoreductase</keyword>
<evidence type="ECO:0000256" key="1">
    <source>
        <dbReference type="ARBA" id="ARBA00001974"/>
    </source>
</evidence>
<name>A0A7W9D529_9HYPH</name>
<dbReference type="Proteomes" id="UP000549882">
    <property type="component" value="Unassembled WGS sequence"/>
</dbReference>
<dbReference type="Gene3D" id="3.40.50.80">
    <property type="entry name" value="Nucleotide-binding domain of ferredoxin-NADP reductase (FNR) module"/>
    <property type="match status" value="1"/>
</dbReference>
<dbReference type="PROSITE" id="PS51384">
    <property type="entry name" value="FAD_FR"/>
    <property type="match status" value="1"/>
</dbReference>
<keyword evidence="5" id="KW-0274">FAD</keyword>
<dbReference type="InterPro" id="IPR039261">
    <property type="entry name" value="FNR_nucleotide-bd"/>
</dbReference>
<keyword evidence="11" id="KW-1185">Reference proteome</keyword>
<sequence>MKIAAQPKTWRRFRVERAIEESSTIRSLHLTPVDGEAVIPHLAGQHLPIRIKDGKDTRRRNYTISSAPSDDCYRLSVKREGRASTLLHALQEGDEIEALAPLGAFTIDATERSRPAVFLAAGIGIAPLLSMLRHVVQTGDRTRHRRPVWLVRSSRISAERAFDREIGELVARSEGTVQDIRVLGTPDVGDEGLFDRAGRIDMTLLKAYLPFGDFVFYICGSSAFMQSMYDGLRGLNIPDGRIHAEAFGPSGLKRDPGVRLSALPPLPIAQAPTRVVFTRSGKEGALEAGRRLLAGTRRAVRPQSTLWLPGWQLRRLPDNNCQGRRQLSSKAWLCRSRWRGADLLFGSCTNGR</sequence>
<dbReference type="InterPro" id="IPR017938">
    <property type="entry name" value="Riboflavin_synthase-like_b-brl"/>
</dbReference>
<accession>A0A7W9D529</accession>
<dbReference type="Gene3D" id="2.40.30.10">
    <property type="entry name" value="Translation factors"/>
    <property type="match status" value="1"/>
</dbReference>
<dbReference type="PANTHER" id="PTHR47354:SF8">
    <property type="entry name" value="1,2-PHENYLACETYL-COA EPOXIDASE, SUBUNIT E"/>
    <property type="match status" value="1"/>
</dbReference>
<proteinExistence type="predicted"/>
<keyword evidence="8" id="KW-0411">Iron-sulfur</keyword>
<evidence type="ECO:0000256" key="8">
    <source>
        <dbReference type="ARBA" id="ARBA00023014"/>
    </source>
</evidence>
<keyword evidence="3" id="KW-0001">2Fe-2S</keyword>
<dbReference type="InterPro" id="IPR017927">
    <property type="entry name" value="FAD-bd_FR_type"/>
</dbReference>
<dbReference type="CDD" id="cd06184">
    <property type="entry name" value="flavohem_like_fad_nad_binding"/>
    <property type="match status" value="1"/>
</dbReference>
<dbReference type="GO" id="GO:0046872">
    <property type="term" value="F:metal ion binding"/>
    <property type="evidence" value="ECO:0007669"/>
    <property type="project" value="UniProtKB-KW"/>
</dbReference>
<evidence type="ECO:0000256" key="3">
    <source>
        <dbReference type="ARBA" id="ARBA00022714"/>
    </source>
</evidence>
<evidence type="ECO:0000256" key="4">
    <source>
        <dbReference type="ARBA" id="ARBA00022723"/>
    </source>
</evidence>
<evidence type="ECO:0000256" key="5">
    <source>
        <dbReference type="ARBA" id="ARBA00022827"/>
    </source>
</evidence>
<keyword evidence="2" id="KW-0285">Flavoprotein</keyword>
<protein>
    <submittedName>
        <fullName evidence="10">Ferredoxin-NADP reductase</fullName>
    </submittedName>
</protein>
<feature type="domain" description="FAD-binding FR-type" evidence="9">
    <location>
        <begin position="8"/>
        <end position="108"/>
    </location>
</feature>
<dbReference type="Pfam" id="PF00970">
    <property type="entry name" value="FAD_binding_6"/>
    <property type="match status" value="1"/>
</dbReference>
<keyword evidence="4" id="KW-0479">Metal-binding</keyword>
<evidence type="ECO:0000313" key="11">
    <source>
        <dbReference type="Proteomes" id="UP000549882"/>
    </source>
</evidence>
<comment type="caution">
    <text evidence="10">The sequence shown here is derived from an EMBL/GenBank/DDBJ whole genome shotgun (WGS) entry which is preliminary data.</text>
</comment>
<dbReference type="GO" id="GO:0051537">
    <property type="term" value="F:2 iron, 2 sulfur cluster binding"/>
    <property type="evidence" value="ECO:0007669"/>
    <property type="project" value="UniProtKB-KW"/>
</dbReference>
<organism evidence="10 11">
    <name type="scientific">Rhizobium paranaense</name>
    <dbReference type="NCBI Taxonomy" id="1650438"/>
    <lineage>
        <taxon>Bacteria</taxon>
        <taxon>Pseudomonadati</taxon>
        <taxon>Pseudomonadota</taxon>
        <taxon>Alphaproteobacteria</taxon>
        <taxon>Hyphomicrobiales</taxon>
        <taxon>Rhizobiaceae</taxon>
        <taxon>Rhizobium/Agrobacterium group</taxon>
        <taxon>Rhizobium</taxon>
    </lineage>
</organism>
<comment type="cofactor">
    <cofactor evidence="1">
        <name>FAD</name>
        <dbReference type="ChEBI" id="CHEBI:57692"/>
    </cofactor>
</comment>
<dbReference type="GO" id="GO:0050660">
    <property type="term" value="F:flavin adenine dinucleotide binding"/>
    <property type="evidence" value="ECO:0007669"/>
    <property type="project" value="TreeGrafter"/>
</dbReference>
<keyword evidence="7" id="KW-0408">Iron</keyword>
<evidence type="ECO:0000256" key="7">
    <source>
        <dbReference type="ARBA" id="ARBA00023004"/>
    </source>
</evidence>
<dbReference type="InterPro" id="IPR001433">
    <property type="entry name" value="OxRdtase_FAD/NAD-bd"/>
</dbReference>
<dbReference type="InterPro" id="IPR008333">
    <property type="entry name" value="Cbr1-like_FAD-bd_dom"/>
</dbReference>
<reference evidence="10 11" key="1">
    <citation type="submission" date="2020-08" db="EMBL/GenBank/DDBJ databases">
        <title>Genomic Encyclopedia of Type Strains, Phase IV (KMG-V): Genome sequencing to study the core and pangenomes of soil and plant-associated prokaryotes.</title>
        <authorList>
            <person name="Whitman W."/>
        </authorList>
    </citation>
    <scope>NUCLEOTIDE SEQUENCE [LARGE SCALE GENOMIC DNA]</scope>
    <source>
        <strain evidence="10 11">SEMIA 4064</strain>
    </source>
</reference>
<dbReference type="PRINTS" id="PR00410">
    <property type="entry name" value="PHEHYDRXLASE"/>
</dbReference>
<dbReference type="GO" id="GO:0016491">
    <property type="term" value="F:oxidoreductase activity"/>
    <property type="evidence" value="ECO:0007669"/>
    <property type="project" value="UniProtKB-KW"/>
</dbReference>
<evidence type="ECO:0000259" key="9">
    <source>
        <dbReference type="PROSITE" id="PS51384"/>
    </source>
</evidence>
<dbReference type="SUPFAM" id="SSF52343">
    <property type="entry name" value="Ferredoxin reductase-like, C-terminal NADP-linked domain"/>
    <property type="match status" value="1"/>
</dbReference>
<evidence type="ECO:0000313" key="10">
    <source>
        <dbReference type="EMBL" id="MBB5578013.1"/>
    </source>
</evidence>
<evidence type="ECO:0000256" key="6">
    <source>
        <dbReference type="ARBA" id="ARBA00023002"/>
    </source>
</evidence>
<dbReference type="SUPFAM" id="SSF63380">
    <property type="entry name" value="Riboflavin synthase domain-like"/>
    <property type="match status" value="1"/>
</dbReference>
<dbReference type="AlphaFoldDB" id="A0A7W9D529"/>